<name>A0ABS3SS93_9FLAO</name>
<evidence type="ECO:0000256" key="7">
    <source>
        <dbReference type="ARBA" id="ARBA00023136"/>
    </source>
</evidence>
<evidence type="ECO:0000256" key="8">
    <source>
        <dbReference type="ARBA" id="ARBA00038435"/>
    </source>
</evidence>
<evidence type="ECO:0000256" key="9">
    <source>
        <dbReference type="SAM" id="Phobius"/>
    </source>
</evidence>
<dbReference type="Proteomes" id="UP000681315">
    <property type="component" value="Unassembled WGS sequence"/>
</dbReference>
<keyword evidence="5 9" id="KW-0812">Transmembrane</keyword>
<reference evidence="11 12" key="1">
    <citation type="submission" date="2021-03" db="EMBL/GenBank/DDBJ databases">
        <title>Gelidibacter sp. nov., isolated from costal sediment.</title>
        <authorList>
            <person name="Lun K.-Y."/>
        </authorList>
    </citation>
    <scope>NUCLEOTIDE SEQUENCE [LARGE SCALE GENOMIC DNA]</scope>
    <source>
        <strain evidence="11 12">DF109</strain>
    </source>
</reference>
<keyword evidence="3" id="KW-0050">Antiport</keyword>
<evidence type="ECO:0000256" key="1">
    <source>
        <dbReference type="ARBA" id="ARBA00004651"/>
    </source>
</evidence>
<organism evidence="11 12">
    <name type="scientific">Gelidibacter pelagius</name>
    <dbReference type="NCBI Taxonomy" id="2819985"/>
    <lineage>
        <taxon>Bacteria</taxon>
        <taxon>Pseudomonadati</taxon>
        <taxon>Bacteroidota</taxon>
        <taxon>Flavobacteriia</taxon>
        <taxon>Flavobacteriales</taxon>
        <taxon>Flavobacteriaceae</taxon>
        <taxon>Gelidibacter</taxon>
    </lineage>
</organism>
<comment type="similarity">
    <text evidence="8">Belongs to the NhaC Na(+)/H(+) (TC 2.A.35) antiporter family.</text>
</comment>
<feature type="transmembrane region" description="Helical" evidence="9">
    <location>
        <begin position="251"/>
        <end position="270"/>
    </location>
</feature>
<dbReference type="NCBIfam" id="TIGR00931">
    <property type="entry name" value="antiport_nhaC"/>
    <property type="match status" value="1"/>
</dbReference>
<dbReference type="PANTHER" id="PTHR33451:SF3">
    <property type="entry name" value="MALATE-2H(+)_NA(+)-LACTATE ANTIPORTER"/>
    <property type="match status" value="1"/>
</dbReference>
<dbReference type="Pfam" id="PF03553">
    <property type="entry name" value="Na_H_antiporter"/>
    <property type="match status" value="1"/>
</dbReference>
<protein>
    <submittedName>
        <fullName evidence="11">Na+/H+ antiporter NhaC</fullName>
    </submittedName>
</protein>
<comment type="subcellular location">
    <subcellularLocation>
        <location evidence="1">Cell membrane</location>
        <topology evidence="1">Multi-pass membrane protein</topology>
    </subcellularLocation>
</comment>
<dbReference type="InterPro" id="IPR018461">
    <property type="entry name" value="Na/H_Antiport_NhaC-like_C"/>
</dbReference>
<evidence type="ECO:0000256" key="4">
    <source>
        <dbReference type="ARBA" id="ARBA00022475"/>
    </source>
</evidence>
<dbReference type="RefSeq" id="WP_208233708.1">
    <property type="nucleotide sequence ID" value="NZ_JAGEVG010000010.1"/>
</dbReference>
<proteinExistence type="inferred from homology"/>
<evidence type="ECO:0000256" key="5">
    <source>
        <dbReference type="ARBA" id="ARBA00022692"/>
    </source>
</evidence>
<feature type="transmembrane region" description="Helical" evidence="9">
    <location>
        <begin position="378"/>
        <end position="400"/>
    </location>
</feature>
<accession>A0ABS3SS93</accession>
<feature type="transmembrane region" description="Helical" evidence="9">
    <location>
        <begin position="210"/>
        <end position="231"/>
    </location>
</feature>
<evidence type="ECO:0000256" key="3">
    <source>
        <dbReference type="ARBA" id="ARBA00022449"/>
    </source>
</evidence>
<evidence type="ECO:0000313" key="12">
    <source>
        <dbReference type="Proteomes" id="UP000681315"/>
    </source>
</evidence>
<keyword evidence="7 9" id="KW-0472">Membrane</keyword>
<keyword evidence="2" id="KW-0813">Transport</keyword>
<keyword evidence="12" id="KW-1185">Reference proteome</keyword>
<feature type="transmembrane region" description="Helical" evidence="9">
    <location>
        <begin position="128"/>
        <end position="148"/>
    </location>
</feature>
<gene>
    <name evidence="11" type="primary">nhaC</name>
    <name evidence="11" type="ORF">J4051_09905</name>
</gene>
<feature type="transmembrane region" description="Helical" evidence="9">
    <location>
        <begin position="154"/>
        <end position="182"/>
    </location>
</feature>
<evidence type="ECO:0000259" key="10">
    <source>
        <dbReference type="Pfam" id="PF03553"/>
    </source>
</evidence>
<comment type="caution">
    <text evidence="11">The sequence shown here is derived from an EMBL/GenBank/DDBJ whole genome shotgun (WGS) entry which is preliminary data.</text>
</comment>
<evidence type="ECO:0000313" key="11">
    <source>
        <dbReference type="EMBL" id="MBO3098582.1"/>
    </source>
</evidence>
<feature type="transmembrane region" description="Helical" evidence="9">
    <location>
        <begin position="349"/>
        <end position="371"/>
    </location>
</feature>
<feature type="transmembrane region" description="Helical" evidence="9">
    <location>
        <begin position="277"/>
        <end position="301"/>
    </location>
</feature>
<feature type="transmembrane region" description="Helical" evidence="9">
    <location>
        <begin position="94"/>
        <end position="121"/>
    </location>
</feature>
<feature type="transmembrane region" description="Helical" evidence="9">
    <location>
        <begin position="56"/>
        <end position="74"/>
    </location>
</feature>
<dbReference type="PANTHER" id="PTHR33451">
    <property type="entry name" value="MALATE-2H(+)/NA(+)-LACTATE ANTIPORTER"/>
    <property type="match status" value="1"/>
</dbReference>
<evidence type="ECO:0000256" key="6">
    <source>
        <dbReference type="ARBA" id="ARBA00022989"/>
    </source>
</evidence>
<keyword evidence="4" id="KW-1003">Cell membrane</keyword>
<keyword evidence="6 9" id="KW-1133">Transmembrane helix</keyword>
<evidence type="ECO:0000256" key="2">
    <source>
        <dbReference type="ARBA" id="ARBA00022448"/>
    </source>
</evidence>
<dbReference type="InterPro" id="IPR004770">
    <property type="entry name" value="Na/H_antiport_NhaC"/>
</dbReference>
<dbReference type="InterPro" id="IPR052180">
    <property type="entry name" value="NhaC_Na-H+_Antiporter"/>
</dbReference>
<feature type="domain" description="Na+/H+ antiporter NhaC-like C-terminal" evidence="10">
    <location>
        <begin position="179"/>
        <end position="483"/>
    </location>
</feature>
<feature type="transmembrane region" description="Helical" evidence="9">
    <location>
        <begin position="463"/>
        <end position="483"/>
    </location>
</feature>
<dbReference type="EMBL" id="JAGEVG010000010">
    <property type="protein sequence ID" value="MBO3098582.1"/>
    <property type="molecule type" value="Genomic_DNA"/>
</dbReference>
<sequence>MQSQDIKPREPQDEHIVENKELNIWEALIPVFALVAMLAYNVYVYGGDALSGSNQFVLLLGGAVAAVVGVYNKVTFGQMLEEVSENIKSTATAIIILLMVGALAGTWLISGIIPTMIYYGLQVLNPTIFLAACVIICAIISVATGSSWTTSATVGIALIGIAQALGVSLGMTAGAILSGAYFGDKISPMSDTTNLAPAMAGTDLFTHIRYMLYTTVPTLTITLIVFVVIGLNIDTTGSANTEGILTALNSAINVSPWLFLVPAIVIILIIKKTPPLVALLGGTLLGGLAALIFQPNIVAAIGGGTSLNFTTGYKGIMDAITVETAIPTENEALKGLFASGGMTSMLGTVWLILCAMVFGGIMDAIGALSAISKALLKLFHTTFGLFASTVASCLTLNLTASDQYLAIVVPGKMYAQAYKDKGLAPENLSRTLEDSGTVTSVLVPWNTCGAYHSGVLGVDTLHYAGYAVFNWLSPFMTLLFAAFRIKIRELTTDNA</sequence>
<feature type="transmembrane region" description="Helical" evidence="9">
    <location>
        <begin position="24"/>
        <end position="44"/>
    </location>
</feature>